<evidence type="ECO:0000256" key="2">
    <source>
        <dbReference type="ARBA" id="ARBA00023125"/>
    </source>
</evidence>
<dbReference type="InterPro" id="IPR011711">
    <property type="entry name" value="GntR_C"/>
</dbReference>
<dbReference type="Pfam" id="PF00392">
    <property type="entry name" value="GntR"/>
    <property type="match status" value="1"/>
</dbReference>
<evidence type="ECO:0000313" key="6">
    <source>
        <dbReference type="Proteomes" id="UP000295560"/>
    </source>
</evidence>
<dbReference type="InterPro" id="IPR008920">
    <property type="entry name" value="TF_FadR/GntR_C"/>
</dbReference>
<dbReference type="SUPFAM" id="SSF46785">
    <property type="entry name" value="Winged helix' DNA-binding domain"/>
    <property type="match status" value="1"/>
</dbReference>
<evidence type="ECO:0000313" key="5">
    <source>
        <dbReference type="EMBL" id="TCK22131.1"/>
    </source>
</evidence>
<evidence type="ECO:0000256" key="1">
    <source>
        <dbReference type="ARBA" id="ARBA00023015"/>
    </source>
</evidence>
<organism evidence="5 6">
    <name type="scientific">Pseudonocardia endophytica</name>
    <dbReference type="NCBI Taxonomy" id="401976"/>
    <lineage>
        <taxon>Bacteria</taxon>
        <taxon>Bacillati</taxon>
        <taxon>Actinomycetota</taxon>
        <taxon>Actinomycetes</taxon>
        <taxon>Pseudonocardiales</taxon>
        <taxon>Pseudonocardiaceae</taxon>
        <taxon>Pseudonocardia</taxon>
    </lineage>
</organism>
<gene>
    <name evidence="5" type="ORF">EV378_6130</name>
</gene>
<keyword evidence="2" id="KW-0238">DNA-binding</keyword>
<dbReference type="InterPro" id="IPR036390">
    <property type="entry name" value="WH_DNA-bd_sf"/>
</dbReference>
<dbReference type="Proteomes" id="UP000295560">
    <property type="component" value="Unassembled WGS sequence"/>
</dbReference>
<accession>A0A4R1HLZ4</accession>
<dbReference type="InterPro" id="IPR036388">
    <property type="entry name" value="WH-like_DNA-bd_sf"/>
</dbReference>
<reference evidence="5 6" key="1">
    <citation type="submission" date="2019-03" db="EMBL/GenBank/DDBJ databases">
        <title>Sequencing the genomes of 1000 actinobacteria strains.</title>
        <authorList>
            <person name="Klenk H.-P."/>
        </authorList>
    </citation>
    <scope>NUCLEOTIDE SEQUENCE [LARGE SCALE GENOMIC DNA]</scope>
    <source>
        <strain evidence="5 6">DSM 44969</strain>
    </source>
</reference>
<dbReference type="InterPro" id="IPR000524">
    <property type="entry name" value="Tscrpt_reg_HTH_GntR"/>
</dbReference>
<keyword evidence="1" id="KW-0805">Transcription regulation</keyword>
<dbReference type="EMBL" id="SMFZ01000002">
    <property type="protein sequence ID" value="TCK22131.1"/>
    <property type="molecule type" value="Genomic_DNA"/>
</dbReference>
<evidence type="ECO:0000256" key="3">
    <source>
        <dbReference type="ARBA" id="ARBA00023163"/>
    </source>
</evidence>
<feature type="domain" description="HTH gntR-type" evidence="4">
    <location>
        <begin position="32"/>
        <end position="100"/>
    </location>
</feature>
<dbReference type="GO" id="GO:0003700">
    <property type="term" value="F:DNA-binding transcription factor activity"/>
    <property type="evidence" value="ECO:0007669"/>
    <property type="project" value="InterPro"/>
</dbReference>
<sequence length="242" mass="25977">MSTAVDTRRRVMTADVRGRTMSGMTVSAGAGVADDTGPYDLIRRRILSGHWSAGNVLTSSGIAAEQGTSRSPIRDALNRLEYEGLVEKAPGGFLVRVRSAEEILEICDARIALDSAAATKAARQASELDLARLDHLLEQADGADVPARLEIDRQFHHAVRTAGRNATISRLLDGLETQLAAYDSTSTAEPENLAIILDEHRAILAAIRDGDGERAGSTMTAHQTRARDLRIATLARRVDGPS</sequence>
<dbReference type="PANTHER" id="PTHR43537:SF24">
    <property type="entry name" value="GLUCONATE OPERON TRANSCRIPTIONAL REPRESSOR"/>
    <property type="match status" value="1"/>
</dbReference>
<dbReference type="SUPFAM" id="SSF48008">
    <property type="entry name" value="GntR ligand-binding domain-like"/>
    <property type="match status" value="1"/>
</dbReference>
<dbReference type="PANTHER" id="PTHR43537">
    <property type="entry name" value="TRANSCRIPTIONAL REGULATOR, GNTR FAMILY"/>
    <property type="match status" value="1"/>
</dbReference>
<comment type="caution">
    <text evidence="5">The sequence shown here is derived from an EMBL/GenBank/DDBJ whole genome shotgun (WGS) entry which is preliminary data.</text>
</comment>
<evidence type="ECO:0000259" key="4">
    <source>
        <dbReference type="PROSITE" id="PS50949"/>
    </source>
</evidence>
<dbReference type="Pfam" id="PF07729">
    <property type="entry name" value="FCD"/>
    <property type="match status" value="1"/>
</dbReference>
<dbReference type="GO" id="GO:0003677">
    <property type="term" value="F:DNA binding"/>
    <property type="evidence" value="ECO:0007669"/>
    <property type="project" value="UniProtKB-KW"/>
</dbReference>
<dbReference type="Gene3D" id="1.10.10.10">
    <property type="entry name" value="Winged helix-like DNA-binding domain superfamily/Winged helix DNA-binding domain"/>
    <property type="match status" value="1"/>
</dbReference>
<protein>
    <submittedName>
        <fullName evidence="5">GntR family transcriptional regulator</fullName>
    </submittedName>
</protein>
<dbReference type="PROSITE" id="PS50949">
    <property type="entry name" value="HTH_GNTR"/>
    <property type="match status" value="1"/>
</dbReference>
<dbReference type="AlphaFoldDB" id="A0A4R1HLZ4"/>
<proteinExistence type="predicted"/>
<name>A0A4R1HLZ4_PSEEN</name>
<keyword evidence="3" id="KW-0804">Transcription</keyword>
<keyword evidence="6" id="KW-1185">Reference proteome</keyword>
<dbReference type="Gene3D" id="1.20.120.530">
    <property type="entry name" value="GntR ligand-binding domain-like"/>
    <property type="match status" value="1"/>
</dbReference>
<dbReference type="SMART" id="SM00895">
    <property type="entry name" value="FCD"/>
    <property type="match status" value="1"/>
</dbReference>